<gene>
    <name evidence="3" type="ORF">A2801_03685</name>
</gene>
<evidence type="ECO:0000256" key="1">
    <source>
        <dbReference type="ARBA" id="ARBA00022801"/>
    </source>
</evidence>
<dbReference type="Gene3D" id="2.40.260.10">
    <property type="entry name" value="Sortase"/>
    <property type="match status" value="1"/>
</dbReference>
<dbReference type="EMBL" id="MGGM01000028">
    <property type="protein sequence ID" value="OGM28521.1"/>
    <property type="molecule type" value="Genomic_DNA"/>
</dbReference>
<reference evidence="3 4" key="1">
    <citation type="journal article" date="2016" name="Nat. Commun.">
        <title>Thousands of microbial genomes shed light on interconnected biogeochemical processes in an aquifer system.</title>
        <authorList>
            <person name="Anantharaman K."/>
            <person name="Brown C.T."/>
            <person name="Hug L.A."/>
            <person name="Sharon I."/>
            <person name="Castelle C.J."/>
            <person name="Probst A.J."/>
            <person name="Thomas B.C."/>
            <person name="Singh A."/>
            <person name="Wilkins M.J."/>
            <person name="Karaoz U."/>
            <person name="Brodie E.L."/>
            <person name="Williams K.H."/>
            <person name="Hubbard S.S."/>
            <person name="Banfield J.F."/>
        </authorList>
    </citation>
    <scope>NUCLEOTIDE SEQUENCE [LARGE SCALE GENOMIC DNA]</scope>
</reference>
<evidence type="ECO:0000256" key="2">
    <source>
        <dbReference type="SAM" id="Phobius"/>
    </source>
</evidence>
<dbReference type="AlphaFoldDB" id="A0A1F7YMG2"/>
<accession>A0A1F7YMG2</accession>
<sequence length="242" mass="26694">MLKPQGTVYTARLAEAEGELELELKGVERKIYKYGRAGGAFMASLAITVLLYFYGPAVLKPLIPQLPQLSASANEAVVYESDIEPEATPVPTPASTPRPSAPAGFRVNIPAINATSEIIKNVDPFDENQYGVALKQGVAHSNTSAFPGQGRTVYLFAHSTNSPLNFTQFNAVFYQLRQLNPGNKIYIDYEGERFTYVVIEKKIVDSNDTHYLYPTDGEKLILQTCDPPGTTFKRLLIFAEPK</sequence>
<dbReference type="Proteomes" id="UP000177263">
    <property type="component" value="Unassembled WGS sequence"/>
</dbReference>
<dbReference type="SUPFAM" id="SSF63817">
    <property type="entry name" value="Sortase"/>
    <property type="match status" value="1"/>
</dbReference>
<comment type="caution">
    <text evidence="3">The sequence shown here is derived from an EMBL/GenBank/DDBJ whole genome shotgun (WGS) entry which is preliminary data.</text>
</comment>
<evidence type="ECO:0000313" key="3">
    <source>
        <dbReference type="EMBL" id="OGM28521.1"/>
    </source>
</evidence>
<keyword evidence="2" id="KW-0812">Transmembrane</keyword>
<dbReference type="Pfam" id="PF04203">
    <property type="entry name" value="Sortase"/>
    <property type="match status" value="1"/>
</dbReference>
<evidence type="ECO:0000313" key="4">
    <source>
        <dbReference type="Proteomes" id="UP000177263"/>
    </source>
</evidence>
<feature type="transmembrane region" description="Helical" evidence="2">
    <location>
        <begin position="34"/>
        <end position="55"/>
    </location>
</feature>
<dbReference type="NCBIfam" id="TIGR01076">
    <property type="entry name" value="sortase_fam"/>
    <property type="match status" value="1"/>
</dbReference>
<dbReference type="InterPro" id="IPR005754">
    <property type="entry name" value="Sortase"/>
</dbReference>
<name>A0A1F7YMG2_9BACT</name>
<dbReference type="GO" id="GO:0016787">
    <property type="term" value="F:hydrolase activity"/>
    <property type="evidence" value="ECO:0007669"/>
    <property type="project" value="UniProtKB-KW"/>
</dbReference>
<organism evidence="3 4">
    <name type="scientific">Candidatus Woesebacteria bacterium RIFCSPHIGHO2_01_FULL_41_10</name>
    <dbReference type="NCBI Taxonomy" id="1802500"/>
    <lineage>
        <taxon>Bacteria</taxon>
        <taxon>Candidatus Woeseibacteriota</taxon>
    </lineage>
</organism>
<proteinExistence type="predicted"/>
<keyword evidence="2" id="KW-0472">Membrane</keyword>
<evidence type="ECO:0008006" key="5">
    <source>
        <dbReference type="Google" id="ProtNLM"/>
    </source>
</evidence>
<dbReference type="InterPro" id="IPR023365">
    <property type="entry name" value="Sortase_dom-sf"/>
</dbReference>
<protein>
    <recommendedName>
        <fullName evidence="5">Sortase</fullName>
    </recommendedName>
</protein>
<dbReference type="STRING" id="1802500.A2801_03685"/>
<keyword evidence="2" id="KW-1133">Transmembrane helix</keyword>
<keyword evidence="1" id="KW-0378">Hydrolase</keyword>